<dbReference type="GO" id="GO:0009252">
    <property type="term" value="P:peptidoglycan biosynthetic process"/>
    <property type="evidence" value="ECO:0007669"/>
    <property type="project" value="UniProtKB-UniRule"/>
</dbReference>
<keyword evidence="6 10" id="KW-0573">Peptidoglycan synthesis</keyword>
<evidence type="ECO:0000256" key="1">
    <source>
        <dbReference type="ARBA" id="ARBA00022475"/>
    </source>
</evidence>
<comment type="catalytic activity">
    <reaction evidence="10">
        <text>di-trans,octa-cis-undecaprenyl diphospho-N-acetyl-alpha-D-muramoyl-L-alanyl-D-glutamyl-meso-2,6-diaminopimeloyl-D-alanyl-D-alanine + UDP-N-acetyl-alpha-D-glucosamine = di-trans,octa-cis-undecaprenyl diphospho-[N-acetyl-alpha-D-glucosaminyl-(1-&gt;4)]-N-acetyl-alpha-D-muramoyl-L-alanyl-D-glutamyl-meso-2,6-diaminopimeloyl-D-alanyl-D-alanine + UDP + H(+)</text>
        <dbReference type="Rhea" id="RHEA:31227"/>
        <dbReference type="ChEBI" id="CHEBI:15378"/>
        <dbReference type="ChEBI" id="CHEBI:57705"/>
        <dbReference type="ChEBI" id="CHEBI:58223"/>
        <dbReference type="ChEBI" id="CHEBI:61387"/>
        <dbReference type="ChEBI" id="CHEBI:61388"/>
        <dbReference type="EC" id="2.4.1.227"/>
    </reaction>
</comment>
<dbReference type="InterPro" id="IPR006009">
    <property type="entry name" value="GlcNAc_MurG"/>
</dbReference>
<dbReference type="GO" id="GO:0051301">
    <property type="term" value="P:cell division"/>
    <property type="evidence" value="ECO:0007669"/>
    <property type="project" value="UniProtKB-KW"/>
</dbReference>
<keyword evidence="2 10" id="KW-0132">Cell division</keyword>
<evidence type="ECO:0000313" key="14">
    <source>
        <dbReference type="Proteomes" id="UP000230232"/>
    </source>
</evidence>
<dbReference type="InterPro" id="IPR004276">
    <property type="entry name" value="GlycoTrans_28_N"/>
</dbReference>
<dbReference type="HAMAP" id="MF_00033">
    <property type="entry name" value="MurG"/>
    <property type="match status" value="1"/>
</dbReference>
<keyword evidence="3 10" id="KW-0328">Glycosyltransferase</keyword>
<reference evidence="13 14" key="1">
    <citation type="submission" date="2017-09" db="EMBL/GenBank/DDBJ databases">
        <title>Depth-based differentiation of microbial function through sediment-hosted aquifers and enrichment of novel symbionts in the deep terrestrial subsurface.</title>
        <authorList>
            <person name="Probst A.J."/>
            <person name="Ladd B."/>
            <person name="Jarett J.K."/>
            <person name="Geller-Mcgrath D.E."/>
            <person name="Sieber C.M."/>
            <person name="Emerson J.B."/>
            <person name="Anantharaman K."/>
            <person name="Thomas B.C."/>
            <person name="Malmstrom R."/>
            <person name="Stieglmeier M."/>
            <person name="Klingl A."/>
            <person name="Woyke T."/>
            <person name="Ryan C.M."/>
            <person name="Banfield J.F."/>
        </authorList>
    </citation>
    <scope>NUCLEOTIDE SEQUENCE [LARGE SCALE GENOMIC DNA]</scope>
    <source>
        <strain evidence="13">CG10_big_fil_rev_8_21_14_0_10_46_23</strain>
    </source>
</reference>
<evidence type="ECO:0000256" key="3">
    <source>
        <dbReference type="ARBA" id="ARBA00022676"/>
    </source>
</evidence>
<feature type="binding site" evidence="10">
    <location>
        <begin position="12"/>
        <end position="14"/>
    </location>
    <ligand>
        <name>UDP-N-acetyl-alpha-D-glucosamine</name>
        <dbReference type="ChEBI" id="CHEBI:57705"/>
    </ligand>
</feature>
<evidence type="ECO:0000256" key="6">
    <source>
        <dbReference type="ARBA" id="ARBA00022984"/>
    </source>
</evidence>
<comment type="caution">
    <text evidence="13">The sequence shown here is derived from an EMBL/GenBank/DDBJ whole genome shotgun (WGS) entry which is preliminary data.</text>
</comment>
<dbReference type="EC" id="2.4.1.227" evidence="10"/>
<dbReference type="EMBL" id="PCXO01000005">
    <property type="protein sequence ID" value="PIR41421.1"/>
    <property type="molecule type" value="Genomic_DNA"/>
</dbReference>
<dbReference type="InterPro" id="IPR007235">
    <property type="entry name" value="Glyco_trans_28_C"/>
</dbReference>
<keyword evidence="4 10" id="KW-0808">Transferase</keyword>
<dbReference type="UniPathway" id="UPA00219"/>
<comment type="caution">
    <text evidence="10">Lacks conserved residue(s) required for the propagation of feature annotation.</text>
</comment>
<accession>A0A2H0R4G6</accession>
<comment type="subcellular location">
    <subcellularLocation>
        <location evidence="10">Cell membrane</location>
        <topology evidence="10">Peripheral membrane protein</topology>
        <orientation evidence="10">Cytoplasmic side</orientation>
    </subcellularLocation>
</comment>
<name>A0A2H0R4G6_9BACT</name>
<evidence type="ECO:0000313" key="13">
    <source>
        <dbReference type="EMBL" id="PIR41421.1"/>
    </source>
</evidence>
<gene>
    <name evidence="10" type="primary">murG</name>
    <name evidence="13" type="ORF">COV31_00930</name>
</gene>
<dbReference type="GO" id="GO:0005975">
    <property type="term" value="P:carbohydrate metabolic process"/>
    <property type="evidence" value="ECO:0007669"/>
    <property type="project" value="InterPro"/>
</dbReference>
<dbReference type="SUPFAM" id="SSF53756">
    <property type="entry name" value="UDP-Glycosyltransferase/glycogen phosphorylase"/>
    <property type="match status" value="1"/>
</dbReference>
<evidence type="ECO:0000256" key="8">
    <source>
        <dbReference type="ARBA" id="ARBA00023306"/>
    </source>
</evidence>
<dbReference type="Pfam" id="PF03033">
    <property type="entry name" value="Glyco_transf_28"/>
    <property type="match status" value="1"/>
</dbReference>
<feature type="binding site" evidence="10">
    <location>
        <position position="170"/>
    </location>
    <ligand>
        <name>UDP-N-acetyl-alpha-D-glucosamine</name>
        <dbReference type="ChEBI" id="CHEBI:57705"/>
    </ligand>
</feature>
<proteinExistence type="inferred from homology"/>
<dbReference type="AlphaFoldDB" id="A0A2H0R4G6"/>
<dbReference type="GO" id="GO:0005886">
    <property type="term" value="C:plasma membrane"/>
    <property type="evidence" value="ECO:0007669"/>
    <property type="project" value="UniProtKB-SubCell"/>
</dbReference>
<comment type="function">
    <text evidence="10">Cell wall formation. Catalyzes the transfer of a GlcNAc subunit on undecaprenyl-pyrophosphoryl-MurNAc-pentapeptide (lipid intermediate I) to form undecaprenyl-pyrophosphoryl-MurNAc-(pentapeptide)GlcNAc (lipid intermediate II).</text>
</comment>
<dbReference type="PANTHER" id="PTHR21015">
    <property type="entry name" value="UDP-N-ACETYLGLUCOSAMINE--N-ACETYLMURAMYL-(PENTAPEPTIDE) PYROPHOSPHORYL-UNDECAPRENOL N-ACETYLGLUCOSAMINE TRANSFERASE 1"/>
    <property type="match status" value="1"/>
</dbReference>
<dbReference type="CDD" id="cd03785">
    <property type="entry name" value="GT28_MurG"/>
    <property type="match status" value="1"/>
</dbReference>
<dbReference type="GO" id="GO:0051991">
    <property type="term" value="F:UDP-N-acetyl-D-glucosamine:N-acetylmuramoyl-L-alanyl-D-glutamyl-meso-2,6-diaminopimelyl-D-alanyl-D-alanine-diphosphoundecaprenol 4-beta-N-acetylglucosaminlytransferase activity"/>
    <property type="evidence" value="ECO:0007669"/>
    <property type="project" value="RHEA"/>
</dbReference>
<dbReference type="GO" id="GO:0050511">
    <property type="term" value="F:undecaprenyldiphospho-muramoylpentapeptide beta-N-acetylglucosaminyltransferase activity"/>
    <property type="evidence" value="ECO:0007669"/>
    <property type="project" value="UniProtKB-UniRule"/>
</dbReference>
<organism evidence="13 14">
    <name type="scientific">Candidatus Yanofskybacteria bacterium CG10_big_fil_rev_8_21_14_0_10_46_23</name>
    <dbReference type="NCBI Taxonomy" id="1975098"/>
    <lineage>
        <taxon>Bacteria</taxon>
        <taxon>Candidatus Yanofskyibacteriota</taxon>
    </lineage>
</organism>
<evidence type="ECO:0000256" key="5">
    <source>
        <dbReference type="ARBA" id="ARBA00022960"/>
    </source>
</evidence>
<dbReference type="PANTHER" id="PTHR21015:SF22">
    <property type="entry name" value="GLYCOSYLTRANSFERASE"/>
    <property type="match status" value="1"/>
</dbReference>
<evidence type="ECO:0000256" key="10">
    <source>
        <dbReference type="HAMAP-Rule" id="MF_00033"/>
    </source>
</evidence>
<keyword evidence="1 10" id="KW-1003">Cell membrane</keyword>
<evidence type="ECO:0000256" key="9">
    <source>
        <dbReference type="ARBA" id="ARBA00023316"/>
    </source>
</evidence>
<keyword evidence="9 10" id="KW-0961">Cell wall biogenesis/degradation</keyword>
<feature type="domain" description="Glycosyl transferase family 28 C-terminal" evidence="12">
    <location>
        <begin position="195"/>
        <end position="361"/>
    </location>
</feature>
<keyword evidence="7 10" id="KW-0472">Membrane</keyword>
<evidence type="ECO:0000256" key="4">
    <source>
        <dbReference type="ARBA" id="ARBA00022679"/>
    </source>
</evidence>
<evidence type="ECO:0000259" key="12">
    <source>
        <dbReference type="Pfam" id="PF04101"/>
    </source>
</evidence>
<dbReference type="GO" id="GO:0008360">
    <property type="term" value="P:regulation of cell shape"/>
    <property type="evidence" value="ECO:0007669"/>
    <property type="project" value="UniProtKB-KW"/>
</dbReference>
<evidence type="ECO:0000256" key="7">
    <source>
        <dbReference type="ARBA" id="ARBA00023136"/>
    </source>
</evidence>
<dbReference type="Pfam" id="PF04101">
    <property type="entry name" value="Glyco_tran_28_C"/>
    <property type="match status" value="1"/>
</dbReference>
<feature type="domain" description="Glycosyltransferase family 28 N-terminal" evidence="11">
    <location>
        <begin position="5"/>
        <end position="148"/>
    </location>
</feature>
<evidence type="ECO:0000256" key="2">
    <source>
        <dbReference type="ARBA" id="ARBA00022618"/>
    </source>
</evidence>
<dbReference type="GO" id="GO:0071555">
    <property type="term" value="P:cell wall organization"/>
    <property type="evidence" value="ECO:0007669"/>
    <property type="project" value="UniProtKB-KW"/>
</dbReference>
<feature type="binding site" evidence="10">
    <location>
        <position position="202"/>
    </location>
    <ligand>
        <name>UDP-N-acetyl-alpha-D-glucosamine</name>
        <dbReference type="ChEBI" id="CHEBI:57705"/>
    </ligand>
</feature>
<comment type="pathway">
    <text evidence="10">Cell wall biogenesis; peptidoglycan biosynthesis.</text>
</comment>
<comment type="similarity">
    <text evidence="10">Belongs to the glycosyltransferase 28 family. MurG subfamily.</text>
</comment>
<dbReference type="Gene3D" id="3.40.50.2000">
    <property type="entry name" value="Glycogen Phosphorylase B"/>
    <property type="match status" value="2"/>
</dbReference>
<keyword evidence="8 10" id="KW-0131">Cell cycle</keyword>
<protein>
    <recommendedName>
        <fullName evidence="10">UDP-N-acetylglucosamine--N-acetylmuramyl-(pentapeptide) pyrophosphoryl-undecaprenol N-acetylglucosamine transferase</fullName>
        <ecNumber evidence="10">2.4.1.227</ecNumber>
    </recommendedName>
    <alternativeName>
        <fullName evidence="10">Undecaprenyl-PP-MurNAc-pentapeptide-UDPGlcNAc GlcNAc transferase</fullName>
    </alternativeName>
</protein>
<dbReference type="Proteomes" id="UP000230232">
    <property type="component" value="Unassembled WGS sequence"/>
</dbReference>
<feature type="binding site" evidence="10">
    <location>
        <position position="313"/>
    </location>
    <ligand>
        <name>UDP-N-acetyl-alpha-D-glucosamine</name>
        <dbReference type="ChEBI" id="CHEBI:57705"/>
    </ligand>
</feature>
<sequence length="376" mass="41077">MNYRILLLGGGTGGHVFPLIAVAQSLRIQAVNQGVDLDLRVMGEGQFLSHSANQNGLRFYPVASAKWRRYFSLLNFLDILKIPLITVQSLIYLWLIMPDVIFSKGGHAALIPALVAKILMIPIVTHESDAVPGLANKIIGRFSEKVFISFDSAGPYFKADKTRLVGAPIRREFLETNLTPQEAKQKFKLGLNLPVVFVMGGSQGAQRINSTILKIIVPLTQKFSVIHQVGGSNKEEVSGRLEALKNEVTQEQAKAISENYRLVGFLDPQAMAEAYQASDIVITRAGAGSLFEIANLGRPMIVVPLPNSAGDHQRANARAISRFGAIVLEESNFTPHVLLDQLEGALENSEIISAKIKRFANPKAGEIIARYLLSAV</sequence>
<evidence type="ECO:0000259" key="11">
    <source>
        <dbReference type="Pfam" id="PF03033"/>
    </source>
</evidence>
<keyword evidence="5 10" id="KW-0133">Cell shape</keyword>